<protein>
    <recommendedName>
        <fullName evidence="8">Rhomboid family protein</fullName>
    </recommendedName>
</protein>
<evidence type="ECO:0000313" key="6">
    <source>
        <dbReference type="EMBL" id="MFC4104706.1"/>
    </source>
</evidence>
<evidence type="ECO:0000256" key="1">
    <source>
        <dbReference type="ARBA" id="ARBA00004141"/>
    </source>
</evidence>
<reference evidence="7" key="1">
    <citation type="journal article" date="2019" name="Int. J. Syst. Evol. Microbiol.">
        <title>The Global Catalogue of Microorganisms (GCM) 10K type strain sequencing project: providing services to taxonomists for standard genome sequencing and annotation.</title>
        <authorList>
            <consortium name="The Broad Institute Genomics Platform"/>
            <consortium name="The Broad Institute Genome Sequencing Center for Infectious Disease"/>
            <person name="Wu L."/>
            <person name="Ma J."/>
        </authorList>
    </citation>
    <scope>NUCLEOTIDE SEQUENCE [LARGE SCALE GENOMIC DNA]</scope>
    <source>
        <strain evidence="7">2902at01</strain>
    </source>
</reference>
<dbReference type="InterPro" id="IPR035952">
    <property type="entry name" value="Rhomboid-like_sf"/>
</dbReference>
<dbReference type="EMBL" id="JBHSBN010000001">
    <property type="protein sequence ID" value="MFC4104706.1"/>
    <property type="molecule type" value="Genomic_DNA"/>
</dbReference>
<sequence length="254" mass="25269">MRQNDDDPDARAAGRFGLRRFPVLTLIVFGITAVGNALQYVLPGWLPALQRTPAGLHGQWWRSGTTLLVQDGGLLGVLGTLAFLLVLGALAEQVVSRSAWLLCFLGAAAAGEIAGYAWQPYGAGKSVGVCGLAAALLVAALRGAERLPVMTVPAVLYWCAALLAGVSVVGAVVAALAGAATGAALGRGLPVARPGAALGVVTAVVLTAVTDLHGAAMLAGLVIAVLLAVAARPDDTGRAGSTDPVPGSGAAAKG</sequence>
<keyword evidence="3 5" id="KW-1133">Transmembrane helix</keyword>
<feature type="transmembrane region" description="Helical" evidence="5">
    <location>
        <begin position="72"/>
        <end position="91"/>
    </location>
</feature>
<evidence type="ECO:0000313" key="7">
    <source>
        <dbReference type="Proteomes" id="UP001595868"/>
    </source>
</evidence>
<dbReference type="Proteomes" id="UP001595868">
    <property type="component" value="Unassembled WGS sequence"/>
</dbReference>
<organism evidence="6 7">
    <name type="scientific">Micromonospora zhanjiangensis</name>
    <dbReference type="NCBI Taxonomy" id="1522057"/>
    <lineage>
        <taxon>Bacteria</taxon>
        <taxon>Bacillati</taxon>
        <taxon>Actinomycetota</taxon>
        <taxon>Actinomycetes</taxon>
        <taxon>Micromonosporales</taxon>
        <taxon>Micromonosporaceae</taxon>
        <taxon>Micromonospora</taxon>
    </lineage>
</organism>
<evidence type="ECO:0008006" key="8">
    <source>
        <dbReference type="Google" id="ProtNLM"/>
    </source>
</evidence>
<evidence type="ECO:0000256" key="5">
    <source>
        <dbReference type="SAM" id="Phobius"/>
    </source>
</evidence>
<dbReference type="Gene3D" id="1.20.1540.10">
    <property type="entry name" value="Rhomboid-like"/>
    <property type="match status" value="1"/>
</dbReference>
<comment type="subcellular location">
    <subcellularLocation>
        <location evidence="1">Membrane</location>
        <topology evidence="1">Multi-pass membrane protein</topology>
    </subcellularLocation>
</comment>
<name>A0ABV8KF46_9ACTN</name>
<dbReference type="SUPFAM" id="SSF144091">
    <property type="entry name" value="Rhomboid-like"/>
    <property type="match status" value="1"/>
</dbReference>
<evidence type="ECO:0000256" key="4">
    <source>
        <dbReference type="ARBA" id="ARBA00023136"/>
    </source>
</evidence>
<feature type="transmembrane region" description="Helical" evidence="5">
    <location>
        <begin position="124"/>
        <end position="143"/>
    </location>
</feature>
<dbReference type="RefSeq" id="WP_377541630.1">
    <property type="nucleotide sequence ID" value="NZ_JBHSBN010000001.1"/>
</dbReference>
<keyword evidence="4 5" id="KW-0472">Membrane</keyword>
<feature type="transmembrane region" description="Helical" evidence="5">
    <location>
        <begin position="98"/>
        <end position="118"/>
    </location>
</feature>
<gene>
    <name evidence="6" type="ORF">ACFOX0_01970</name>
</gene>
<keyword evidence="2 5" id="KW-0812">Transmembrane</keyword>
<keyword evidence="7" id="KW-1185">Reference proteome</keyword>
<evidence type="ECO:0000256" key="2">
    <source>
        <dbReference type="ARBA" id="ARBA00022692"/>
    </source>
</evidence>
<comment type="caution">
    <text evidence="6">The sequence shown here is derived from an EMBL/GenBank/DDBJ whole genome shotgun (WGS) entry which is preliminary data.</text>
</comment>
<feature type="transmembrane region" description="Helical" evidence="5">
    <location>
        <begin position="21"/>
        <end position="42"/>
    </location>
</feature>
<evidence type="ECO:0000256" key="3">
    <source>
        <dbReference type="ARBA" id="ARBA00022989"/>
    </source>
</evidence>
<proteinExistence type="predicted"/>
<feature type="transmembrane region" description="Helical" evidence="5">
    <location>
        <begin position="155"/>
        <end position="176"/>
    </location>
</feature>
<feature type="transmembrane region" description="Helical" evidence="5">
    <location>
        <begin position="196"/>
        <end position="229"/>
    </location>
</feature>
<accession>A0ABV8KF46</accession>